<dbReference type="GeneTree" id="ENSGT00940000163701"/>
<evidence type="ECO:0000313" key="3">
    <source>
        <dbReference type="Proteomes" id="UP000264840"/>
    </source>
</evidence>
<evidence type="ECO:0000313" key="2">
    <source>
        <dbReference type="Ensembl" id="ENSHBUP00000012846.1"/>
    </source>
</evidence>
<proteinExistence type="inferred from homology"/>
<protein>
    <submittedName>
        <fullName evidence="2">Cornifelin homolog B-like</fullName>
    </submittedName>
</protein>
<reference evidence="2" key="1">
    <citation type="submission" date="2025-08" db="UniProtKB">
        <authorList>
            <consortium name="Ensembl"/>
        </authorList>
    </citation>
    <scope>IDENTIFICATION</scope>
</reference>
<dbReference type="Ensembl" id="ENSHBUT00000032749.1">
    <property type="protein sequence ID" value="ENSHBUP00000012846.1"/>
    <property type="gene ID" value="ENSHBUG00000014573.1"/>
</dbReference>
<evidence type="ECO:0000256" key="1">
    <source>
        <dbReference type="ARBA" id="ARBA00009024"/>
    </source>
</evidence>
<dbReference type="STRING" id="8153.ENSHBUP00000012846"/>
<dbReference type="Pfam" id="PF04749">
    <property type="entry name" value="PLAC8"/>
    <property type="match status" value="1"/>
</dbReference>
<organism evidence="2 3">
    <name type="scientific">Haplochromis burtoni</name>
    <name type="common">Burton's mouthbrooder</name>
    <name type="synonym">Chromis burtoni</name>
    <dbReference type="NCBI Taxonomy" id="8153"/>
    <lineage>
        <taxon>Eukaryota</taxon>
        <taxon>Metazoa</taxon>
        <taxon>Chordata</taxon>
        <taxon>Craniata</taxon>
        <taxon>Vertebrata</taxon>
        <taxon>Euteleostomi</taxon>
        <taxon>Actinopterygii</taxon>
        <taxon>Neopterygii</taxon>
        <taxon>Teleostei</taxon>
        <taxon>Neoteleostei</taxon>
        <taxon>Acanthomorphata</taxon>
        <taxon>Ovalentaria</taxon>
        <taxon>Cichlomorphae</taxon>
        <taxon>Cichliformes</taxon>
        <taxon>Cichlidae</taxon>
        <taxon>African cichlids</taxon>
        <taxon>Pseudocrenilabrinae</taxon>
        <taxon>Haplochromini</taxon>
        <taxon>Haplochromis</taxon>
    </lineage>
</organism>
<dbReference type="Proteomes" id="UP000264840">
    <property type="component" value="Unplaced"/>
</dbReference>
<accession>A0A3Q3C3I3</accession>
<dbReference type="NCBIfam" id="TIGR01571">
    <property type="entry name" value="A_thal_Cys_rich"/>
    <property type="match status" value="1"/>
</dbReference>
<comment type="similarity">
    <text evidence="1">Belongs to the cornifelin family.</text>
</comment>
<dbReference type="AlphaFoldDB" id="A0A3Q3C3I3"/>
<sequence>TGVSGLSCQVIACVKGLKRAAESKHHLCLHNIELRAFLSSNTKGLFAYFCLPCFACKTSRDYGENLCLPLADWVSGMIPPATMSMRVSMRHRYGITGTMCNDCVLSTFCMSCVWCQMSREMKKRALPVVMVATKNV</sequence>
<reference evidence="2" key="2">
    <citation type="submission" date="2025-09" db="UniProtKB">
        <authorList>
            <consortium name="Ensembl"/>
        </authorList>
    </citation>
    <scope>IDENTIFICATION</scope>
</reference>
<keyword evidence="3" id="KW-1185">Reference proteome</keyword>
<dbReference type="PANTHER" id="PTHR15907">
    <property type="entry name" value="DUF614 FAMILY PROTEIN-RELATED"/>
    <property type="match status" value="1"/>
</dbReference>
<dbReference type="InterPro" id="IPR006461">
    <property type="entry name" value="PLAC_motif_containing"/>
</dbReference>
<name>A0A3Q3C3I3_HAPBU</name>